<accession>A0A379G1N6</accession>
<name>A0A379G1N6_9GAMM</name>
<feature type="compositionally biased region" description="Basic and acidic residues" evidence="1">
    <location>
        <begin position="182"/>
        <end position="202"/>
    </location>
</feature>
<sequence>MKAINTSPQVQIRRMSVTDQQGKTTEFTRTAKSVKNDSQQHPQVTTDKKTVHLKDIKQLHNEVNTLISSIKDILFIGENIPTKHLITNDLPIFKNINNKINELGKKITELKDKLDSSSYKHHKSKKIDLESLEKEYKSENSQINRLKNEMTKLQETSPSSKELLEEEQQDKKIEPQRGYYDLSDKIAERSQRKRDYAENGYK</sequence>
<feature type="region of interest" description="Disordered" evidence="1">
    <location>
        <begin position="147"/>
        <end position="202"/>
    </location>
</feature>
<dbReference type="AlphaFoldDB" id="A0A379G1N6"/>
<protein>
    <submittedName>
        <fullName evidence="2">Uncharacterized protein</fullName>
    </submittedName>
</protein>
<evidence type="ECO:0000313" key="2">
    <source>
        <dbReference type="EMBL" id="SUC34929.1"/>
    </source>
</evidence>
<evidence type="ECO:0000256" key="1">
    <source>
        <dbReference type="SAM" id="MobiDB-lite"/>
    </source>
</evidence>
<gene>
    <name evidence="2" type="ORF">NCTC12026_01303</name>
</gene>
<reference evidence="2 3" key="1">
    <citation type="submission" date="2018-06" db="EMBL/GenBank/DDBJ databases">
        <authorList>
            <consortium name="Pathogen Informatics"/>
            <person name="Doyle S."/>
        </authorList>
    </citation>
    <scope>NUCLEOTIDE SEQUENCE [LARGE SCALE GENOMIC DNA]</scope>
    <source>
        <strain evidence="2 3">NCTC12026</strain>
    </source>
</reference>
<dbReference type="Proteomes" id="UP000255129">
    <property type="component" value="Unassembled WGS sequence"/>
</dbReference>
<evidence type="ECO:0000313" key="3">
    <source>
        <dbReference type="Proteomes" id="UP000255129"/>
    </source>
</evidence>
<proteinExistence type="predicted"/>
<organism evidence="2 3">
    <name type="scientific">Providencia rustigianii</name>
    <dbReference type="NCBI Taxonomy" id="158850"/>
    <lineage>
        <taxon>Bacteria</taxon>
        <taxon>Pseudomonadati</taxon>
        <taxon>Pseudomonadota</taxon>
        <taxon>Gammaproteobacteria</taxon>
        <taxon>Enterobacterales</taxon>
        <taxon>Morganellaceae</taxon>
        <taxon>Providencia</taxon>
    </lineage>
</organism>
<dbReference type="EMBL" id="UGUA01000002">
    <property type="protein sequence ID" value="SUC34929.1"/>
    <property type="molecule type" value="Genomic_DNA"/>
</dbReference>
<dbReference type="RefSeq" id="WP_006812668.1">
    <property type="nucleotide sequence ID" value="NZ_AP018946.1"/>
</dbReference>